<feature type="modified residue" description="4-aspartylphosphate" evidence="4">
    <location>
        <position position="57"/>
    </location>
</feature>
<reference evidence="9" key="1">
    <citation type="journal article" date="2023" name="Int. J. Syst. Evol. Microbiol.">
        <title>Mesoterricola silvestris gen. nov., sp. nov., Mesoterricola sediminis sp. nov., Geothrix oryzae sp. nov., Geothrix edaphica sp. nov., Geothrix rubra sp. nov., and Geothrix limicola sp. nov., six novel members of Acidobacteriota isolated from soils.</title>
        <authorList>
            <person name="Itoh H."/>
            <person name="Sugisawa Y."/>
            <person name="Mise K."/>
            <person name="Xu Z."/>
            <person name="Kuniyasu M."/>
            <person name="Ushijima N."/>
            <person name="Kawano K."/>
            <person name="Kobayashi E."/>
            <person name="Shiratori Y."/>
            <person name="Masuda Y."/>
            <person name="Senoo K."/>
        </authorList>
    </citation>
    <scope>NUCLEOTIDE SEQUENCE [LARGE SCALE GENOMIC DNA]</scope>
    <source>
        <strain evidence="9">Red222</strain>
    </source>
</reference>
<gene>
    <name evidence="8" type="ORF">GETHOR_24790</name>
</gene>
<organism evidence="8 9">
    <name type="scientific">Geothrix oryzae</name>
    <dbReference type="NCBI Taxonomy" id="2927975"/>
    <lineage>
        <taxon>Bacteria</taxon>
        <taxon>Pseudomonadati</taxon>
        <taxon>Acidobacteriota</taxon>
        <taxon>Holophagae</taxon>
        <taxon>Holophagales</taxon>
        <taxon>Holophagaceae</taxon>
        <taxon>Geothrix</taxon>
    </lineage>
</organism>
<keyword evidence="9" id="KW-1185">Reference proteome</keyword>
<dbReference type="Gene3D" id="1.10.287.130">
    <property type="match status" value="1"/>
</dbReference>
<dbReference type="InterPro" id="IPR036890">
    <property type="entry name" value="HATPase_C_sf"/>
</dbReference>
<dbReference type="EC" id="2.7.13.3" evidence="2"/>
<evidence type="ECO:0000256" key="5">
    <source>
        <dbReference type="SAM" id="Coils"/>
    </source>
</evidence>
<dbReference type="Gene3D" id="3.30.565.10">
    <property type="entry name" value="Histidine kinase-like ATPase, C-terminal domain"/>
    <property type="match status" value="1"/>
</dbReference>
<dbReference type="SMART" id="SM00448">
    <property type="entry name" value="REC"/>
    <property type="match status" value="1"/>
</dbReference>
<dbReference type="SUPFAM" id="SSF52172">
    <property type="entry name" value="CheY-like"/>
    <property type="match status" value="1"/>
</dbReference>
<dbReference type="InterPro" id="IPR003661">
    <property type="entry name" value="HisK_dim/P_dom"/>
</dbReference>
<dbReference type="SUPFAM" id="SSF47384">
    <property type="entry name" value="Homodimeric domain of signal transducing histidine kinase"/>
    <property type="match status" value="1"/>
</dbReference>
<keyword evidence="5" id="KW-0175">Coiled coil</keyword>
<feature type="coiled-coil region" evidence="5">
    <location>
        <begin position="115"/>
        <end position="160"/>
    </location>
</feature>
<dbReference type="InterPro" id="IPR003594">
    <property type="entry name" value="HATPase_dom"/>
</dbReference>
<name>A0ABN6V1D7_9BACT</name>
<evidence type="ECO:0000313" key="8">
    <source>
        <dbReference type="EMBL" id="BDU70378.1"/>
    </source>
</evidence>
<dbReference type="InterPro" id="IPR036097">
    <property type="entry name" value="HisK_dim/P_sf"/>
</dbReference>
<evidence type="ECO:0000256" key="1">
    <source>
        <dbReference type="ARBA" id="ARBA00000085"/>
    </source>
</evidence>
<dbReference type="SMART" id="SM00387">
    <property type="entry name" value="HATPase_c"/>
    <property type="match status" value="1"/>
</dbReference>
<dbReference type="SMART" id="SM00388">
    <property type="entry name" value="HisKA"/>
    <property type="match status" value="1"/>
</dbReference>
<evidence type="ECO:0000256" key="3">
    <source>
        <dbReference type="ARBA" id="ARBA00022553"/>
    </source>
</evidence>
<sequence>MIHGNPARLLVVDDADSNREVMTRILEREGHEVATAVDGAEGLAKLRSGTYDLVLLDVMMPGIDGIQVIQVMHEDERLKRIPVIMLSALHEQETILKCIQLGAQDYLPKPINQQLLKARIAASLEKKRLQDLEQQYTQQVESISAQLKAANEQLLRANQLKSRFLATAAHDLKNPLGGIVLLSDGIRMEAEAGGSYARIATQAGRVHDVVQKMVHIINGLLDATVQEMGEVSPCFEVTDLGELIHRVIQENELYAASKDIRLHGPASAAGCRGAVDGTRLAQAIDNLVNNAIKYSPSGREVRVELGLQAAGAGRRARIEVRDQGPGFTPADLERAFEPFQRLSALPTGGEYSTGLGLSIVKQMVELHGGQVWIESEPGQGAAFVVEIPLVEEGSMDRGPRPH</sequence>
<feature type="domain" description="Response regulatory" evidence="7">
    <location>
        <begin position="8"/>
        <end position="124"/>
    </location>
</feature>
<evidence type="ECO:0000259" key="6">
    <source>
        <dbReference type="PROSITE" id="PS50109"/>
    </source>
</evidence>
<dbReference type="InterPro" id="IPR004358">
    <property type="entry name" value="Sig_transdc_His_kin-like_C"/>
</dbReference>
<dbReference type="Pfam" id="PF00512">
    <property type="entry name" value="HisKA"/>
    <property type="match status" value="1"/>
</dbReference>
<dbReference type="InterPro" id="IPR005467">
    <property type="entry name" value="His_kinase_dom"/>
</dbReference>
<dbReference type="CDD" id="cd00082">
    <property type="entry name" value="HisKA"/>
    <property type="match status" value="1"/>
</dbReference>
<dbReference type="Proteomes" id="UP001242010">
    <property type="component" value="Chromosome"/>
</dbReference>
<dbReference type="InterPro" id="IPR011006">
    <property type="entry name" value="CheY-like_superfamily"/>
</dbReference>
<dbReference type="InterPro" id="IPR001789">
    <property type="entry name" value="Sig_transdc_resp-reg_receiver"/>
</dbReference>
<evidence type="ECO:0000256" key="2">
    <source>
        <dbReference type="ARBA" id="ARBA00012438"/>
    </source>
</evidence>
<dbReference type="CDD" id="cd00075">
    <property type="entry name" value="HATPase"/>
    <property type="match status" value="1"/>
</dbReference>
<feature type="domain" description="Histidine kinase" evidence="6">
    <location>
        <begin position="167"/>
        <end position="391"/>
    </location>
</feature>
<dbReference type="PROSITE" id="PS50109">
    <property type="entry name" value="HIS_KIN"/>
    <property type="match status" value="1"/>
</dbReference>
<protein>
    <recommendedName>
        <fullName evidence="2">histidine kinase</fullName>
        <ecNumber evidence="2">2.7.13.3</ecNumber>
    </recommendedName>
</protein>
<dbReference type="PROSITE" id="PS50110">
    <property type="entry name" value="RESPONSE_REGULATORY"/>
    <property type="match status" value="1"/>
</dbReference>
<dbReference type="PANTHER" id="PTHR43547">
    <property type="entry name" value="TWO-COMPONENT HISTIDINE KINASE"/>
    <property type="match status" value="1"/>
</dbReference>
<dbReference type="EMBL" id="AP027079">
    <property type="protein sequence ID" value="BDU70378.1"/>
    <property type="molecule type" value="Genomic_DNA"/>
</dbReference>
<evidence type="ECO:0000256" key="4">
    <source>
        <dbReference type="PROSITE-ProRule" id="PRU00169"/>
    </source>
</evidence>
<accession>A0ABN6V1D7</accession>
<dbReference type="Pfam" id="PF02518">
    <property type="entry name" value="HATPase_c"/>
    <property type="match status" value="1"/>
</dbReference>
<dbReference type="Gene3D" id="3.40.50.2300">
    <property type="match status" value="1"/>
</dbReference>
<dbReference type="SUPFAM" id="SSF55874">
    <property type="entry name" value="ATPase domain of HSP90 chaperone/DNA topoisomerase II/histidine kinase"/>
    <property type="match status" value="1"/>
</dbReference>
<proteinExistence type="predicted"/>
<dbReference type="PANTHER" id="PTHR43547:SF2">
    <property type="entry name" value="HYBRID SIGNAL TRANSDUCTION HISTIDINE KINASE C"/>
    <property type="match status" value="1"/>
</dbReference>
<dbReference type="Pfam" id="PF00072">
    <property type="entry name" value="Response_reg"/>
    <property type="match status" value="1"/>
</dbReference>
<evidence type="ECO:0000259" key="7">
    <source>
        <dbReference type="PROSITE" id="PS50110"/>
    </source>
</evidence>
<dbReference type="RefSeq" id="WP_286354096.1">
    <property type="nucleotide sequence ID" value="NZ_AP027079.1"/>
</dbReference>
<comment type="catalytic activity">
    <reaction evidence="1">
        <text>ATP + protein L-histidine = ADP + protein N-phospho-L-histidine.</text>
        <dbReference type="EC" id="2.7.13.3"/>
    </reaction>
</comment>
<keyword evidence="3 4" id="KW-0597">Phosphoprotein</keyword>
<evidence type="ECO:0000313" key="9">
    <source>
        <dbReference type="Proteomes" id="UP001242010"/>
    </source>
</evidence>
<dbReference type="PRINTS" id="PR00344">
    <property type="entry name" value="BCTRLSENSOR"/>
</dbReference>